<evidence type="ECO:0000313" key="3">
    <source>
        <dbReference type="Proteomes" id="UP000663064"/>
    </source>
</evidence>
<accession>A0A871BJ87</accession>
<keyword evidence="1" id="KW-0812">Transmembrane</keyword>
<dbReference type="GeneID" id="59460642"/>
<keyword evidence="1" id="KW-1133">Transmembrane helix</keyword>
<feature type="transmembrane region" description="Helical" evidence="1">
    <location>
        <begin position="134"/>
        <end position="153"/>
    </location>
</feature>
<dbReference type="AlphaFoldDB" id="A0A871BJ87"/>
<feature type="transmembrane region" description="Helical" evidence="1">
    <location>
        <begin position="109"/>
        <end position="128"/>
    </location>
</feature>
<gene>
    <name evidence="2" type="ORF">HfgLR_14950</name>
</gene>
<evidence type="ECO:0000256" key="1">
    <source>
        <dbReference type="SAM" id="Phobius"/>
    </source>
</evidence>
<evidence type="ECO:0000313" key="2">
    <source>
        <dbReference type="EMBL" id="QOS13118.1"/>
    </source>
</evidence>
<reference evidence="2" key="1">
    <citation type="journal article" date="2021" name="Front. Microbiol.">
        <title>Cellular and Genomic Properties of Haloferax gibbonsii LR2-5, the Host of Euryarchaeal Virus HFTV1.</title>
        <authorList>
            <person name="Tittes C."/>
            <person name="Schwarzer S."/>
            <person name="Pfeiffer F."/>
            <person name="Dyall-Smith M."/>
            <person name="Rodriguez-Franco M."/>
            <person name="Oksanen H.M."/>
            <person name="Quax T.E.F."/>
        </authorList>
    </citation>
    <scope>NUCLEOTIDE SEQUENCE</scope>
    <source>
        <strain evidence="2">LR2-5</strain>
    </source>
</reference>
<keyword evidence="1" id="KW-0472">Membrane</keyword>
<organism evidence="2 3">
    <name type="scientific">Haloferax gibbonsii</name>
    <dbReference type="NCBI Taxonomy" id="35746"/>
    <lineage>
        <taxon>Archaea</taxon>
        <taxon>Methanobacteriati</taxon>
        <taxon>Methanobacteriota</taxon>
        <taxon>Stenosarchaea group</taxon>
        <taxon>Halobacteria</taxon>
        <taxon>Halobacteriales</taxon>
        <taxon>Haloferacaceae</taxon>
        <taxon>Haloferax</taxon>
    </lineage>
</organism>
<protein>
    <submittedName>
        <fullName evidence="2">Uncharacterized protein</fullName>
    </submittedName>
</protein>
<dbReference type="RefSeq" id="WP_193492747.1">
    <property type="nucleotide sequence ID" value="NZ_CP063205.1"/>
</dbReference>
<sequence length="169" mass="17984">MSDVVAFARQNGAGLGTLTVYSIFVLNTIFSGDSLTSKLLLLFAVGPAVVVYEASKEFTDEIIERTLEQHVAIARANLELTVGGDFDDWYSGESEAKIDKLDQKSQNEVITALCSLIIGASAPIFGYVEFGMGGLIAGVVVLVVSTLVILHALGEIVDAIERTTKVVNS</sequence>
<dbReference type="Proteomes" id="UP000663064">
    <property type="component" value="Chromosome"/>
</dbReference>
<name>A0A871BJ87_HALGI</name>
<dbReference type="EMBL" id="CP063205">
    <property type="protein sequence ID" value="QOS13118.1"/>
    <property type="molecule type" value="Genomic_DNA"/>
</dbReference>
<proteinExistence type="predicted"/>